<reference evidence="6" key="1">
    <citation type="journal article" date="2023" name="Science">
        <title>Elucidation of the pathway for biosynthesis of saponin adjuvants from the soapbark tree.</title>
        <authorList>
            <person name="Reed J."/>
            <person name="Orme A."/>
            <person name="El-Demerdash A."/>
            <person name="Owen C."/>
            <person name="Martin L.B.B."/>
            <person name="Misra R.C."/>
            <person name="Kikuchi S."/>
            <person name="Rejzek M."/>
            <person name="Martin A.C."/>
            <person name="Harkess A."/>
            <person name="Leebens-Mack J."/>
            <person name="Louveau T."/>
            <person name="Stephenson M.J."/>
            <person name="Osbourn A."/>
        </authorList>
    </citation>
    <scope>NUCLEOTIDE SEQUENCE</scope>
    <source>
        <strain evidence="6">S10</strain>
    </source>
</reference>
<keyword evidence="3" id="KW-0611">Plant defense</keyword>
<sequence>MGLSGKTFIYQCLRIFGDRWVSSDSQGNLYDALQQRGIYTFIDDEKLQRGEEISPALFKAIKESRICIVVFSENHATSTWCLDELVKILECKQTKGQFVHPVFYKVDPSDIRKQKSCIGEALALHEKRFDKEKVQKWRLALLELANLSGSHVKNLSGYEYEFILRIIEDVISKLDRTLLHVANHPVGLESRIVKVSSVLENWSHDETQMLGIYGLGGIGKTTLARAVYNHISNRFECKSFLSNVRENSTYARGLVKLQKKLLFEMLGDKNIDLGDVNEGICKIKHKLQHKKVLLILDDVEKIDQLRALVGGCDWFGPGSKIIMTTRDKRLLDAHGVDSTHQMEVLDDQEALELFCWNAFKRREPNLGYEDISMHAIRHGKNLSLVLEIIGSNLYGKGIDEWKFTLDKNERALNKEILNILRISYDSLDYTEKQIFLDIAYCGIRVLFDKSLINIKENMLWMHDLIQEMGRLIVQQDPPLEPGKCSRLWLYEDARQVLTEGMGSDKIEGIMLSSLEDEKVHLNGEAFSKMKNLRILIVENAYFFEGPKYLPNSLRVLVWKGYPSQSLPPNFHPTKLVILNLPDSCLTVPELLNYKMYENLVFIDFSHCESLKSVPDLSRIPNLVTLHLDFCKNLFEVHDSIGFLYKIVKLSAQRCYSLKHFPPSIQLTALEYLNLRRCSRLAKFPHVLEKMEKVRFIDVGETAIKELPSSFGYFVGLEILCLVKCRQLSVLPNSFLRLQNLKELDMERCSKVRGCFKLFRGGASQMNLSSLNIKNCNMKITYEELLIILSCFTKLKNLNLSGNSFATLPASIKELHDLESLELSSCNGFKEISAIPTNLKHINALWNFFLTAQSSKPVDESGVE</sequence>
<organism evidence="6 7">
    <name type="scientific">Quillaja saponaria</name>
    <name type="common">Soap bark tree</name>
    <dbReference type="NCBI Taxonomy" id="32244"/>
    <lineage>
        <taxon>Eukaryota</taxon>
        <taxon>Viridiplantae</taxon>
        <taxon>Streptophyta</taxon>
        <taxon>Embryophyta</taxon>
        <taxon>Tracheophyta</taxon>
        <taxon>Spermatophyta</taxon>
        <taxon>Magnoliopsida</taxon>
        <taxon>eudicotyledons</taxon>
        <taxon>Gunneridae</taxon>
        <taxon>Pentapetalae</taxon>
        <taxon>rosids</taxon>
        <taxon>fabids</taxon>
        <taxon>Fabales</taxon>
        <taxon>Quillajaceae</taxon>
        <taxon>Quillaja</taxon>
    </lineage>
</organism>
<proteinExistence type="predicted"/>
<dbReference type="GO" id="GO:0043531">
    <property type="term" value="F:ADP binding"/>
    <property type="evidence" value="ECO:0007669"/>
    <property type="project" value="InterPro"/>
</dbReference>
<dbReference type="EMBL" id="JARAOO010000004">
    <property type="protein sequence ID" value="KAJ7970157.1"/>
    <property type="molecule type" value="Genomic_DNA"/>
</dbReference>
<keyword evidence="1" id="KW-0433">Leucine-rich repeat</keyword>
<keyword evidence="4" id="KW-0520">NAD</keyword>
<dbReference type="Proteomes" id="UP001163823">
    <property type="component" value="Chromosome 4"/>
</dbReference>
<dbReference type="InterPro" id="IPR035897">
    <property type="entry name" value="Toll_tir_struct_dom_sf"/>
</dbReference>
<feature type="domain" description="TIR" evidence="5">
    <location>
        <begin position="8"/>
        <end position="174"/>
    </location>
</feature>
<dbReference type="Pfam" id="PF01582">
    <property type="entry name" value="TIR"/>
    <property type="match status" value="1"/>
</dbReference>
<dbReference type="InterPro" id="IPR036390">
    <property type="entry name" value="WH_DNA-bd_sf"/>
</dbReference>
<dbReference type="InterPro" id="IPR058546">
    <property type="entry name" value="RPS4B/Roq1-like_LRR"/>
</dbReference>
<dbReference type="FunFam" id="3.40.50.10140:FF:000007">
    <property type="entry name" value="Disease resistance protein (TIR-NBS-LRR class)"/>
    <property type="match status" value="1"/>
</dbReference>
<dbReference type="InterPro" id="IPR027417">
    <property type="entry name" value="P-loop_NTPase"/>
</dbReference>
<dbReference type="SUPFAM" id="SSF52058">
    <property type="entry name" value="L domain-like"/>
    <property type="match status" value="1"/>
</dbReference>
<dbReference type="AlphaFoldDB" id="A0AAD7M5R7"/>
<dbReference type="Gene3D" id="3.80.10.10">
    <property type="entry name" value="Ribonuclease Inhibitor"/>
    <property type="match status" value="2"/>
</dbReference>
<evidence type="ECO:0000313" key="6">
    <source>
        <dbReference type="EMBL" id="KAJ7970157.1"/>
    </source>
</evidence>
<dbReference type="InterPro" id="IPR058192">
    <property type="entry name" value="WHD_ROQ1-like"/>
</dbReference>
<evidence type="ECO:0000313" key="7">
    <source>
        <dbReference type="Proteomes" id="UP001163823"/>
    </source>
</evidence>
<gene>
    <name evidence="6" type="ORF">O6P43_008384</name>
</gene>
<dbReference type="Gene3D" id="3.40.50.10140">
    <property type="entry name" value="Toll/interleukin-1 receptor homology (TIR) domain"/>
    <property type="match status" value="1"/>
</dbReference>
<dbReference type="Gene3D" id="1.10.8.430">
    <property type="entry name" value="Helical domain of apoptotic protease-activating factors"/>
    <property type="match status" value="1"/>
</dbReference>
<dbReference type="InterPro" id="IPR044974">
    <property type="entry name" value="Disease_R_plants"/>
</dbReference>
<accession>A0AAD7M5R7</accession>
<dbReference type="PANTHER" id="PTHR11017:SF570">
    <property type="entry name" value="DISEASE RESISTANCE PROTEIN (TIR-NBS CLASS)-RELATED"/>
    <property type="match status" value="1"/>
</dbReference>
<keyword evidence="7" id="KW-1185">Reference proteome</keyword>
<dbReference type="SUPFAM" id="SSF46785">
    <property type="entry name" value="Winged helix' DNA-binding domain"/>
    <property type="match status" value="1"/>
</dbReference>
<dbReference type="GO" id="GO:0007165">
    <property type="term" value="P:signal transduction"/>
    <property type="evidence" value="ECO:0007669"/>
    <property type="project" value="InterPro"/>
</dbReference>
<name>A0AAD7M5R7_QUISA</name>
<dbReference type="InterPro" id="IPR042197">
    <property type="entry name" value="Apaf_helical"/>
</dbReference>
<dbReference type="PRINTS" id="PR00364">
    <property type="entry name" value="DISEASERSIST"/>
</dbReference>
<evidence type="ECO:0000256" key="2">
    <source>
        <dbReference type="ARBA" id="ARBA00022737"/>
    </source>
</evidence>
<dbReference type="Pfam" id="PF23286">
    <property type="entry name" value="LRR_13"/>
    <property type="match status" value="1"/>
</dbReference>
<keyword evidence="2" id="KW-0677">Repeat</keyword>
<dbReference type="PROSITE" id="PS50104">
    <property type="entry name" value="TIR"/>
    <property type="match status" value="1"/>
</dbReference>
<evidence type="ECO:0000256" key="3">
    <source>
        <dbReference type="ARBA" id="ARBA00022821"/>
    </source>
</evidence>
<dbReference type="InterPro" id="IPR002182">
    <property type="entry name" value="NB-ARC"/>
</dbReference>
<dbReference type="SUPFAM" id="SSF52540">
    <property type="entry name" value="P-loop containing nucleoside triphosphate hydrolases"/>
    <property type="match status" value="1"/>
</dbReference>
<evidence type="ECO:0000256" key="4">
    <source>
        <dbReference type="ARBA" id="ARBA00023027"/>
    </source>
</evidence>
<dbReference type="SUPFAM" id="SSF52200">
    <property type="entry name" value="Toll/Interleukin receptor TIR domain"/>
    <property type="match status" value="1"/>
</dbReference>
<dbReference type="Gene3D" id="3.40.50.300">
    <property type="entry name" value="P-loop containing nucleotide triphosphate hydrolases"/>
    <property type="match status" value="1"/>
</dbReference>
<dbReference type="PANTHER" id="PTHR11017">
    <property type="entry name" value="LEUCINE-RICH REPEAT-CONTAINING PROTEIN"/>
    <property type="match status" value="1"/>
</dbReference>
<dbReference type="InterPro" id="IPR000157">
    <property type="entry name" value="TIR_dom"/>
</dbReference>
<dbReference type="KEGG" id="qsa:O6P43_008384"/>
<dbReference type="Pfam" id="PF23282">
    <property type="entry name" value="WHD_ROQ1"/>
    <property type="match status" value="1"/>
</dbReference>
<comment type="caution">
    <text evidence="6">The sequence shown here is derived from an EMBL/GenBank/DDBJ whole genome shotgun (WGS) entry which is preliminary data.</text>
</comment>
<dbReference type="SMART" id="SM00255">
    <property type="entry name" value="TIR"/>
    <property type="match status" value="1"/>
</dbReference>
<evidence type="ECO:0000259" key="5">
    <source>
        <dbReference type="PROSITE" id="PS50104"/>
    </source>
</evidence>
<protein>
    <submittedName>
        <fullName evidence="6">Disease resistance-like protein</fullName>
    </submittedName>
</protein>
<dbReference type="GO" id="GO:0006952">
    <property type="term" value="P:defense response"/>
    <property type="evidence" value="ECO:0007669"/>
    <property type="project" value="UniProtKB-KW"/>
</dbReference>
<dbReference type="InterPro" id="IPR032675">
    <property type="entry name" value="LRR_dom_sf"/>
</dbReference>
<dbReference type="Pfam" id="PF00931">
    <property type="entry name" value="NB-ARC"/>
    <property type="match status" value="1"/>
</dbReference>
<evidence type="ECO:0000256" key="1">
    <source>
        <dbReference type="ARBA" id="ARBA00022614"/>
    </source>
</evidence>